<dbReference type="InterPro" id="IPR013708">
    <property type="entry name" value="Shikimate_DH-bd_N"/>
</dbReference>
<sequence length="319" mass="35325">MHEAGRLGGHIANLDRHSYLFGKKITHSLSPFLHSVVYDNLKLNWAQLRLDSDDMDLFLQLLRHPRCYGASVTMPNKVAILPHLDDLTPECRAVGACNTIFLRTKGSETLYCGANTDVVGIRESFYRNVDAGNADRAAHLFRDKPAMVIGAGGAARSAVYALRTWMRVRDIYLVNRDVEETLDVVAECTARGFGQGLVHVRTPEQAQELAAPGAVVACVPDFEPHTPEEIQARAVTETFLAKGRKGVMLEMCYNPSPFTRLGALAGRHGWKVILGTEALIWQGLEQDRYWTGREVGELPVGRVQRAICEAVKRNSGCKI</sequence>
<gene>
    <name evidence="2" type="ORF">DL764_004542</name>
</gene>
<dbReference type="Pfam" id="PF08501">
    <property type="entry name" value="Shikimate_dh_N"/>
    <property type="match status" value="1"/>
</dbReference>
<comment type="caution">
    <text evidence="2">The sequence shown here is derived from an EMBL/GenBank/DDBJ whole genome shotgun (WGS) entry which is preliminary data.</text>
</comment>
<reference evidence="2 3" key="1">
    <citation type="submission" date="2018-06" db="EMBL/GenBank/DDBJ databases">
        <title>Complete Genomes of Monosporascus.</title>
        <authorList>
            <person name="Robinson A.J."/>
            <person name="Natvig D.O."/>
        </authorList>
    </citation>
    <scope>NUCLEOTIDE SEQUENCE [LARGE SCALE GENOMIC DNA]</scope>
    <source>
        <strain evidence="2 3">CBS 110550</strain>
    </source>
</reference>
<dbReference type="CDD" id="cd01065">
    <property type="entry name" value="NAD_bind_Shikimate_DH"/>
    <property type="match status" value="1"/>
</dbReference>
<evidence type="ECO:0000259" key="1">
    <source>
        <dbReference type="Pfam" id="PF08501"/>
    </source>
</evidence>
<dbReference type="SUPFAM" id="SSF53223">
    <property type="entry name" value="Aminoacid dehydrogenase-like, N-terminal domain"/>
    <property type="match status" value="1"/>
</dbReference>
<dbReference type="OrthoDB" id="204377at2759"/>
<dbReference type="GO" id="GO:0004764">
    <property type="term" value="F:shikimate 3-dehydrogenase (NADP+) activity"/>
    <property type="evidence" value="ECO:0007669"/>
    <property type="project" value="InterPro"/>
</dbReference>
<keyword evidence="3" id="KW-1185">Reference proteome</keyword>
<evidence type="ECO:0000313" key="2">
    <source>
        <dbReference type="EMBL" id="RYP04279.1"/>
    </source>
</evidence>
<proteinExistence type="predicted"/>
<dbReference type="SUPFAM" id="SSF51735">
    <property type="entry name" value="NAD(P)-binding Rossmann-fold domains"/>
    <property type="match status" value="1"/>
</dbReference>
<dbReference type="EMBL" id="QJNU01000217">
    <property type="protein sequence ID" value="RYP04279.1"/>
    <property type="molecule type" value="Genomic_DNA"/>
</dbReference>
<dbReference type="Gene3D" id="3.40.50.10860">
    <property type="entry name" value="Leucine Dehydrogenase, chain A, domain 1"/>
    <property type="match status" value="1"/>
</dbReference>
<protein>
    <recommendedName>
        <fullName evidence="1">Shikimate dehydrogenase substrate binding N-terminal domain-containing protein</fullName>
    </recommendedName>
</protein>
<dbReference type="GO" id="GO:0019632">
    <property type="term" value="P:shikimate metabolic process"/>
    <property type="evidence" value="ECO:0007669"/>
    <property type="project" value="TreeGrafter"/>
</dbReference>
<dbReference type="STRING" id="155417.A0A4V1XAX6"/>
<dbReference type="InterPro" id="IPR022893">
    <property type="entry name" value="Shikimate_DH_fam"/>
</dbReference>
<feature type="domain" description="Shikimate dehydrogenase substrate binding N-terminal" evidence="1">
    <location>
        <begin position="20"/>
        <end position="100"/>
    </location>
</feature>
<evidence type="ECO:0000313" key="3">
    <source>
        <dbReference type="Proteomes" id="UP000293360"/>
    </source>
</evidence>
<dbReference type="PANTHER" id="PTHR21089">
    <property type="entry name" value="SHIKIMATE DEHYDROGENASE"/>
    <property type="match status" value="1"/>
</dbReference>
<dbReference type="Gene3D" id="3.40.50.720">
    <property type="entry name" value="NAD(P)-binding Rossmann-like Domain"/>
    <property type="match status" value="1"/>
</dbReference>
<dbReference type="InterPro" id="IPR046346">
    <property type="entry name" value="Aminoacid_DH-like_N_sf"/>
</dbReference>
<dbReference type="GO" id="GO:0009423">
    <property type="term" value="P:chorismate biosynthetic process"/>
    <property type="evidence" value="ECO:0007669"/>
    <property type="project" value="TreeGrafter"/>
</dbReference>
<accession>A0A4V1XAX6</accession>
<organism evidence="2 3">
    <name type="scientific">Monosporascus ibericus</name>
    <dbReference type="NCBI Taxonomy" id="155417"/>
    <lineage>
        <taxon>Eukaryota</taxon>
        <taxon>Fungi</taxon>
        <taxon>Dikarya</taxon>
        <taxon>Ascomycota</taxon>
        <taxon>Pezizomycotina</taxon>
        <taxon>Sordariomycetes</taxon>
        <taxon>Xylariomycetidae</taxon>
        <taxon>Xylariales</taxon>
        <taxon>Xylariales incertae sedis</taxon>
        <taxon>Monosporascus</taxon>
    </lineage>
</organism>
<name>A0A4V1XAX6_9PEZI</name>
<dbReference type="AlphaFoldDB" id="A0A4V1XAX6"/>
<dbReference type="Proteomes" id="UP000293360">
    <property type="component" value="Unassembled WGS sequence"/>
</dbReference>
<dbReference type="InterPro" id="IPR036291">
    <property type="entry name" value="NAD(P)-bd_dom_sf"/>
</dbReference>
<dbReference type="PANTHER" id="PTHR21089:SF1">
    <property type="entry name" value="BIFUNCTIONAL 3-DEHYDROQUINATE DEHYDRATASE_SHIKIMATE DEHYDROGENASE, CHLOROPLASTIC"/>
    <property type="match status" value="1"/>
</dbReference>